<dbReference type="InterPro" id="IPR006461">
    <property type="entry name" value="PLAC_motif_containing"/>
</dbReference>
<reference evidence="2 3" key="1">
    <citation type="submission" date="2021-07" db="EMBL/GenBank/DDBJ databases">
        <title>The Aristolochia fimbriata genome: insights into angiosperm evolution, floral development and chemical biosynthesis.</title>
        <authorList>
            <person name="Jiao Y."/>
        </authorList>
    </citation>
    <scope>NUCLEOTIDE SEQUENCE [LARGE SCALE GENOMIC DNA]</scope>
    <source>
        <strain evidence="2">IBCAS-2021</strain>
        <tissue evidence="2">Leaf</tissue>
    </source>
</reference>
<accession>A0AAV7DTD9</accession>
<dbReference type="Proteomes" id="UP000825729">
    <property type="component" value="Unassembled WGS sequence"/>
</dbReference>
<dbReference type="Pfam" id="PF04749">
    <property type="entry name" value="PLAC8"/>
    <property type="match status" value="1"/>
</dbReference>
<comment type="caution">
    <text evidence="2">The sequence shown here is derived from an EMBL/GenBank/DDBJ whole genome shotgun (WGS) entry which is preliminary data.</text>
</comment>
<feature type="region of interest" description="Disordered" evidence="1">
    <location>
        <begin position="104"/>
        <end position="125"/>
    </location>
</feature>
<protein>
    <submittedName>
        <fullName evidence="2">Uncharacterized protein</fullName>
    </submittedName>
</protein>
<sequence length="125" mass="14095">MFKSKPKPVAWSAQFCGCGSPCTCNVLLHVAAHVSPSDRLQKWLMKDRAVRQFIPWVYSCTYRKKLRANFGGLPPEPCNDCCVHFCCEACALCQEYEELKNRGLDPSQGWTGTHKSAPMPPSMRK</sequence>
<dbReference type="PANTHER" id="PTHR15907">
    <property type="entry name" value="DUF614 FAMILY PROTEIN-RELATED"/>
    <property type="match status" value="1"/>
</dbReference>
<name>A0AAV7DTD9_ARIFI</name>
<keyword evidence="3" id="KW-1185">Reference proteome</keyword>
<dbReference type="EMBL" id="JAINDJ010000008">
    <property type="protein sequence ID" value="KAG9439461.1"/>
    <property type="molecule type" value="Genomic_DNA"/>
</dbReference>
<evidence type="ECO:0000313" key="2">
    <source>
        <dbReference type="EMBL" id="KAG9439461.1"/>
    </source>
</evidence>
<evidence type="ECO:0000313" key="3">
    <source>
        <dbReference type="Proteomes" id="UP000825729"/>
    </source>
</evidence>
<evidence type="ECO:0000256" key="1">
    <source>
        <dbReference type="SAM" id="MobiDB-lite"/>
    </source>
</evidence>
<gene>
    <name evidence="2" type="ORF">H6P81_019626</name>
</gene>
<dbReference type="NCBIfam" id="TIGR01571">
    <property type="entry name" value="A_thal_Cys_rich"/>
    <property type="match status" value="1"/>
</dbReference>
<proteinExistence type="predicted"/>
<dbReference type="AlphaFoldDB" id="A0AAV7DTD9"/>
<organism evidence="2 3">
    <name type="scientific">Aristolochia fimbriata</name>
    <name type="common">White veined hardy Dutchman's pipe vine</name>
    <dbReference type="NCBI Taxonomy" id="158543"/>
    <lineage>
        <taxon>Eukaryota</taxon>
        <taxon>Viridiplantae</taxon>
        <taxon>Streptophyta</taxon>
        <taxon>Embryophyta</taxon>
        <taxon>Tracheophyta</taxon>
        <taxon>Spermatophyta</taxon>
        <taxon>Magnoliopsida</taxon>
        <taxon>Magnoliidae</taxon>
        <taxon>Piperales</taxon>
        <taxon>Aristolochiaceae</taxon>
        <taxon>Aristolochia</taxon>
    </lineage>
</organism>